<comment type="caution">
    <text evidence="7">The sequence shown here is derived from an EMBL/GenBank/DDBJ whole genome shotgun (WGS) entry which is preliminary data.</text>
</comment>
<evidence type="ECO:0000256" key="4">
    <source>
        <dbReference type="ARBA" id="ARBA00022490"/>
    </source>
</evidence>
<evidence type="ECO:0000256" key="1">
    <source>
        <dbReference type="ARBA" id="ARBA00004123"/>
    </source>
</evidence>
<evidence type="ECO:0000256" key="5">
    <source>
        <dbReference type="ARBA" id="ARBA00023242"/>
    </source>
</evidence>
<evidence type="ECO:0000313" key="8">
    <source>
        <dbReference type="Proteomes" id="UP001347796"/>
    </source>
</evidence>
<dbReference type="EMBL" id="JAZGQO010000007">
    <property type="protein sequence ID" value="KAK6183053.1"/>
    <property type="molecule type" value="Genomic_DNA"/>
</dbReference>
<comment type="subcellular location">
    <subcellularLocation>
        <location evidence="2">Cytoplasm</location>
        <location evidence="2">Stress granule</location>
    </subcellularLocation>
    <subcellularLocation>
        <location evidence="1">Nucleus</location>
    </subcellularLocation>
</comment>
<reference evidence="7 8" key="1">
    <citation type="submission" date="2024-01" db="EMBL/GenBank/DDBJ databases">
        <title>The genome of the rayed Mediterranean limpet Patella caerulea (Linnaeus, 1758).</title>
        <authorList>
            <person name="Anh-Thu Weber A."/>
            <person name="Halstead-Nussloch G."/>
        </authorList>
    </citation>
    <scope>NUCLEOTIDE SEQUENCE [LARGE SCALE GENOMIC DNA]</scope>
    <source>
        <strain evidence="7">AATW-2023a</strain>
        <tissue evidence="7">Whole specimen</tissue>
    </source>
</reference>
<proteinExistence type="inferred from homology"/>
<protein>
    <submittedName>
        <fullName evidence="7">Uncharacterized protein</fullName>
    </submittedName>
</protein>
<dbReference type="AlphaFoldDB" id="A0AAN8K1D8"/>
<dbReference type="Proteomes" id="UP001347796">
    <property type="component" value="Unassembled WGS sequence"/>
</dbReference>
<feature type="region of interest" description="Disordered" evidence="6">
    <location>
        <begin position="1"/>
        <end position="52"/>
    </location>
</feature>
<evidence type="ECO:0000256" key="2">
    <source>
        <dbReference type="ARBA" id="ARBA00004210"/>
    </source>
</evidence>
<keyword evidence="5" id="KW-0539">Nucleus</keyword>
<dbReference type="InterPro" id="IPR029428">
    <property type="entry name" value="MCRIP"/>
</dbReference>
<comment type="similarity">
    <text evidence="3">Belongs to the MCRIP family.</text>
</comment>
<dbReference type="Pfam" id="PF14799">
    <property type="entry name" value="FAM195"/>
    <property type="match status" value="1"/>
</dbReference>
<gene>
    <name evidence="7" type="ORF">SNE40_010605</name>
</gene>
<evidence type="ECO:0000256" key="6">
    <source>
        <dbReference type="SAM" id="MobiDB-lite"/>
    </source>
</evidence>
<dbReference type="GO" id="GO:0010494">
    <property type="term" value="C:cytoplasmic stress granule"/>
    <property type="evidence" value="ECO:0007669"/>
    <property type="project" value="UniProtKB-SubCell"/>
</dbReference>
<name>A0AAN8K1D8_PATCE</name>
<organism evidence="7 8">
    <name type="scientific">Patella caerulea</name>
    <name type="common">Rayed Mediterranean limpet</name>
    <dbReference type="NCBI Taxonomy" id="87958"/>
    <lineage>
        <taxon>Eukaryota</taxon>
        <taxon>Metazoa</taxon>
        <taxon>Spiralia</taxon>
        <taxon>Lophotrochozoa</taxon>
        <taxon>Mollusca</taxon>
        <taxon>Gastropoda</taxon>
        <taxon>Patellogastropoda</taxon>
        <taxon>Patelloidea</taxon>
        <taxon>Patellidae</taxon>
        <taxon>Patella</taxon>
    </lineage>
</organism>
<sequence length="134" mass="15496">MFGRGPAKINTAARNVRSLPKQRENTDLSDSNSKRFMNSPKPTFNGNKNKVNNITISNSEPGEFSSPQHEEISKYLSENWHKVCKECETSNKKGQESGPLWYKEKTPNPKLSDFEAFDLDEWWRERYLQKANAL</sequence>
<evidence type="ECO:0000256" key="3">
    <source>
        <dbReference type="ARBA" id="ARBA00010821"/>
    </source>
</evidence>
<keyword evidence="8" id="KW-1185">Reference proteome</keyword>
<accession>A0AAN8K1D8</accession>
<evidence type="ECO:0000313" key="7">
    <source>
        <dbReference type="EMBL" id="KAK6183053.1"/>
    </source>
</evidence>
<dbReference type="GO" id="GO:0005634">
    <property type="term" value="C:nucleus"/>
    <property type="evidence" value="ECO:0007669"/>
    <property type="project" value="UniProtKB-SubCell"/>
</dbReference>
<keyword evidence="4" id="KW-0963">Cytoplasm</keyword>
<feature type="compositionally biased region" description="Polar residues" evidence="6">
    <location>
        <begin position="28"/>
        <end position="52"/>
    </location>
</feature>